<reference evidence="1 2" key="1">
    <citation type="journal article" date="2024" name="Science">
        <title>Giant polyketide synthase enzymes in the biosynthesis of giant marine polyether toxins.</title>
        <authorList>
            <person name="Fallon T.R."/>
            <person name="Shende V.V."/>
            <person name="Wierzbicki I.H."/>
            <person name="Pendleton A.L."/>
            <person name="Watervoot N.F."/>
            <person name="Auber R.P."/>
            <person name="Gonzalez D.J."/>
            <person name="Wisecaver J.H."/>
            <person name="Moore B.S."/>
        </authorList>
    </citation>
    <scope>NUCLEOTIDE SEQUENCE [LARGE SCALE GENOMIC DNA]</scope>
    <source>
        <strain evidence="1 2">12B1</strain>
    </source>
</reference>
<dbReference type="EMBL" id="JBGBPQ010000014">
    <property type="protein sequence ID" value="KAL1511448.1"/>
    <property type="molecule type" value="Genomic_DNA"/>
</dbReference>
<gene>
    <name evidence="1" type="ORF">AB1Y20_006247</name>
</gene>
<dbReference type="InterPro" id="IPR029058">
    <property type="entry name" value="AB_hydrolase_fold"/>
</dbReference>
<dbReference type="Proteomes" id="UP001515480">
    <property type="component" value="Unassembled WGS sequence"/>
</dbReference>
<protein>
    <submittedName>
        <fullName evidence="1">Uncharacterized protein</fullName>
    </submittedName>
</protein>
<name>A0AB34J445_PRYPA</name>
<evidence type="ECO:0000313" key="1">
    <source>
        <dbReference type="EMBL" id="KAL1511448.1"/>
    </source>
</evidence>
<dbReference type="AlphaFoldDB" id="A0AB34J445"/>
<proteinExistence type="predicted"/>
<accession>A0AB34J445</accession>
<dbReference type="SUPFAM" id="SSF53474">
    <property type="entry name" value="alpha/beta-Hydrolases"/>
    <property type="match status" value="1"/>
</dbReference>
<evidence type="ECO:0000313" key="2">
    <source>
        <dbReference type="Proteomes" id="UP001515480"/>
    </source>
</evidence>
<keyword evidence="2" id="KW-1185">Reference proteome</keyword>
<sequence>MYAQMPVRNTSDVTQLLGWRGVADSSCVAVVLPIGTEELERRRLLWCRHLVVLQFDGTCLSILCSPLVRRVRSVLMLSYSRLASRFHALFAAAGLPTRDWVFATPRTAEILPPFLHVHGEDDRVIPMDGNAFHLYTPIDHAIEDLLAHRGCMRGNQHTSPVSERMTGKFSRSLAAELSAGADSALLSCSDTRAPLAPCISRVVRCVFARMEHTWSSHHVMLAWRFFEQERAAKGRTELSPDHFVPRSTEF</sequence>
<comment type="caution">
    <text evidence="1">The sequence shown here is derived from an EMBL/GenBank/DDBJ whole genome shotgun (WGS) entry which is preliminary data.</text>
</comment>
<organism evidence="1 2">
    <name type="scientific">Prymnesium parvum</name>
    <name type="common">Toxic golden alga</name>
    <dbReference type="NCBI Taxonomy" id="97485"/>
    <lineage>
        <taxon>Eukaryota</taxon>
        <taxon>Haptista</taxon>
        <taxon>Haptophyta</taxon>
        <taxon>Prymnesiophyceae</taxon>
        <taxon>Prymnesiales</taxon>
        <taxon>Prymnesiaceae</taxon>
        <taxon>Prymnesium</taxon>
    </lineage>
</organism>